<feature type="binding site" evidence="18">
    <location>
        <position position="63"/>
    </location>
    <ligand>
        <name>K(+)</name>
        <dbReference type="ChEBI" id="CHEBI:29103"/>
    </ligand>
</feature>
<keyword evidence="12 17" id="KW-0456">Lyase</keyword>
<comment type="similarity">
    <text evidence="3 19">In the N-terminal section; belongs to the NnrE/AIBP family.</text>
</comment>
<feature type="binding site" evidence="18">
    <location>
        <begin position="132"/>
        <end position="138"/>
    </location>
    <ligand>
        <name>(6S)-NADPHX</name>
        <dbReference type="ChEBI" id="CHEBI:64076"/>
    </ligand>
</feature>
<dbReference type="SUPFAM" id="SSF64153">
    <property type="entry name" value="YjeF N-terminal domain-like"/>
    <property type="match status" value="1"/>
</dbReference>
<dbReference type="CDD" id="cd01171">
    <property type="entry name" value="YXKO-related"/>
    <property type="match status" value="1"/>
</dbReference>
<dbReference type="GO" id="GO:0052856">
    <property type="term" value="F:NAD(P)HX epimerase activity"/>
    <property type="evidence" value="ECO:0007669"/>
    <property type="project" value="UniProtKB-UniRule"/>
</dbReference>
<feature type="binding site" evidence="18">
    <location>
        <position position="128"/>
    </location>
    <ligand>
        <name>K(+)</name>
        <dbReference type="ChEBI" id="CHEBI:29103"/>
    </ligand>
</feature>
<evidence type="ECO:0000256" key="10">
    <source>
        <dbReference type="ARBA" id="ARBA00023027"/>
    </source>
</evidence>
<evidence type="ECO:0000256" key="5">
    <source>
        <dbReference type="ARBA" id="ARBA00022723"/>
    </source>
</evidence>
<keyword evidence="7 17" id="KW-0067">ATP-binding</keyword>
<dbReference type="HAMAP" id="MF_01965">
    <property type="entry name" value="NADHX_dehydratase"/>
    <property type="match status" value="1"/>
</dbReference>
<feature type="binding site" evidence="18">
    <location>
        <begin position="62"/>
        <end position="66"/>
    </location>
    <ligand>
        <name>(6S)-NADPHX</name>
        <dbReference type="ChEBI" id="CHEBI:64076"/>
    </ligand>
</feature>
<comment type="similarity">
    <text evidence="18">Belongs to the NnrE/AIBP family.</text>
</comment>
<comment type="caution">
    <text evidence="18">Lacks conserved residue(s) required for the propagation of feature annotation.</text>
</comment>
<comment type="similarity">
    <text evidence="17">Belongs to the NnrD/CARKD family.</text>
</comment>
<dbReference type="Gene3D" id="3.40.1190.20">
    <property type="match status" value="1"/>
</dbReference>
<feature type="domain" description="YjeF C-terminal" evidence="20">
    <location>
        <begin position="229"/>
        <end position="510"/>
    </location>
</feature>
<dbReference type="Pfam" id="PF03853">
    <property type="entry name" value="YjeF_N"/>
    <property type="match status" value="1"/>
</dbReference>
<dbReference type="EMBL" id="UXAU01000033">
    <property type="protein sequence ID" value="VDC30072.1"/>
    <property type="molecule type" value="Genomic_DNA"/>
</dbReference>
<evidence type="ECO:0000256" key="1">
    <source>
        <dbReference type="ARBA" id="ARBA00000013"/>
    </source>
</evidence>
<dbReference type="Proteomes" id="UP000280861">
    <property type="component" value="Unassembled WGS sequence"/>
</dbReference>
<dbReference type="GO" id="GO:0052855">
    <property type="term" value="F:ADP-dependent NAD(P)H-hydrate dehydratase activity"/>
    <property type="evidence" value="ECO:0007669"/>
    <property type="project" value="UniProtKB-UniRule"/>
</dbReference>
<dbReference type="GO" id="GO:0046496">
    <property type="term" value="P:nicotinamide nucleotide metabolic process"/>
    <property type="evidence" value="ECO:0007669"/>
    <property type="project" value="UniProtKB-UniRule"/>
</dbReference>
<feature type="binding site" evidence="17">
    <location>
        <position position="264"/>
    </location>
    <ligand>
        <name>(6S)-NADPHX</name>
        <dbReference type="ChEBI" id="CHEBI:64076"/>
    </ligand>
</feature>
<dbReference type="NCBIfam" id="TIGR00197">
    <property type="entry name" value="yjeF_nterm"/>
    <property type="match status" value="1"/>
</dbReference>
<dbReference type="InterPro" id="IPR036652">
    <property type="entry name" value="YjeF_N_dom_sf"/>
</dbReference>
<evidence type="ECO:0000256" key="4">
    <source>
        <dbReference type="ARBA" id="ARBA00009524"/>
    </source>
</evidence>
<evidence type="ECO:0000256" key="8">
    <source>
        <dbReference type="ARBA" id="ARBA00022857"/>
    </source>
</evidence>
<evidence type="ECO:0000256" key="15">
    <source>
        <dbReference type="ARBA" id="ARBA00048238"/>
    </source>
</evidence>
<comment type="function">
    <text evidence="18">Catalyzes the epimerization of the S- and R-forms of NAD(P)HX, a damaged form of NAD(P)H that is a result of enzymatic or heat-dependent hydration. This is a prerequisite for the S-specific NAD(P)H-hydrate dehydratase to allow the repair of both epimers of NAD(P)HX.</text>
</comment>
<keyword evidence="13" id="KW-0511">Multifunctional enzyme</keyword>
<evidence type="ECO:0000256" key="18">
    <source>
        <dbReference type="HAMAP-Rule" id="MF_01966"/>
    </source>
</evidence>
<dbReference type="PANTHER" id="PTHR12592">
    <property type="entry name" value="ATP-DEPENDENT (S)-NAD(P)H-HYDRATE DEHYDRATASE FAMILY MEMBER"/>
    <property type="match status" value="1"/>
</dbReference>
<sequence>MIYAYTGTQVRAAEQPLLAAGRGHALMQQAAYGLATEVIRTLRRRGQRVYGTSVAILVGKGNNGGDGLYAGAFLAGRGLRTTAVLTTGSAPPDALAAFRRAGGWVEELTAATLPRLAHATAAADVVIDAMLGTGARGGLNGLTADLVLAIGAAQDRGPGLIVACDVPSGVDAGTGTAVSPVLPADLTVTFGAAKIGLLANPGAGYTGDVVVVPIGLEPYLPIPPLQRVERHDLTALLPTPARDAHKYTRGVLGIVAGSAEFPGAAVLACRGALAAGVGMVRYFGPPEAAELVRQACPEVVCSDSSVSAAHVQAWMVGSGIGPADTEQLARCTAAIGSGLPVVVDAGALPVLPDTVASHILLTPHAGELAGLLSRISGATNRPAVETDTLLAARTAADLTGATVLLKGATTLVAAPRSVVFSQADGTPWLATAGSGDVLAGMIGGLFAQSGPDVGRYLVPGRTEAGPWAVLAALGASLHGLAGQAASAAADGGPITAGQVADALPHVWGKHSMLSN</sequence>
<comment type="function">
    <text evidence="17">Catalyzes the dehydration of the S-form of NAD(P)HX at the expense of ADP, which is converted to AMP. Together with NAD(P)HX epimerase, which catalyzes the epimerization of the S- and R-forms, the enzyme allows the repair of both epimers of NAD(P)HX, a damaged form of NAD(P)H that is a result of enzymatic or heat-dependent hydration.</text>
</comment>
<proteinExistence type="inferred from homology"/>
<keyword evidence="6 17" id="KW-0547">Nucleotide-binding</keyword>
<comment type="catalytic activity">
    <reaction evidence="1 18 19">
        <text>(6R)-NADHX = (6S)-NADHX</text>
        <dbReference type="Rhea" id="RHEA:32215"/>
        <dbReference type="ChEBI" id="CHEBI:64074"/>
        <dbReference type="ChEBI" id="CHEBI:64075"/>
        <dbReference type="EC" id="5.1.99.6"/>
    </reaction>
</comment>
<dbReference type="PIRSF" id="PIRSF017184">
    <property type="entry name" value="Nnr"/>
    <property type="match status" value="1"/>
</dbReference>
<evidence type="ECO:0000256" key="13">
    <source>
        <dbReference type="ARBA" id="ARBA00023268"/>
    </source>
</evidence>
<keyword evidence="10 17" id="KW-0520">NAD</keyword>
<evidence type="ECO:0000256" key="2">
    <source>
        <dbReference type="ARBA" id="ARBA00000909"/>
    </source>
</evidence>
<evidence type="ECO:0000313" key="22">
    <source>
        <dbReference type="EMBL" id="VDC30072.1"/>
    </source>
</evidence>
<dbReference type="InterPro" id="IPR000631">
    <property type="entry name" value="CARKD"/>
</dbReference>
<keyword evidence="23" id="KW-1185">Reference proteome</keyword>
<evidence type="ECO:0000256" key="19">
    <source>
        <dbReference type="PIRNR" id="PIRNR017184"/>
    </source>
</evidence>
<dbReference type="GO" id="GO:0046872">
    <property type="term" value="F:metal ion binding"/>
    <property type="evidence" value="ECO:0007669"/>
    <property type="project" value="UniProtKB-UniRule"/>
</dbReference>
<evidence type="ECO:0000256" key="16">
    <source>
        <dbReference type="ARBA" id="ARBA00049209"/>
    </source>
</evidence>
<evidence type="ECO:0000313" key="23">
    <source>
        <dbReference type="Proteomes" id="UP000280861"/>
    </source>
</evidence>
<evidence type="ECO:0000256" key="11">
    <source>
        <dbReference type="ARBA" id="ARBA00023235"/>
    </source>
</evidence>
<dbReference type="EC" id="4.2.1.136" evidence="19"/>
<evidence type="ECO:0000256" key="9">
    <source>
        <dbReference type="ARBA" id="ARBA00022958"/>
    </source>
</evidence>
<dbReference type="PROSITE" id="PS51385">
    <property type="entry name" value="YJEF_N"/>
    <property type="match status" value="1"/>
</dbReference>
<protein>
    <recommendedName>
        <fullName evidence="19">Bifunctional NAD(P)H-hydrate repair enzyme</fullName>
    </recommendedName>
    <alternativeName>
        <fullName evidence="19">Nicotinamide nucleotide repair protein</fullName>
    </alternativeName>
    <domain>
        <recommendedName>
            <fullName evidence="19">ADP-dependent (S)-NAD(P)H-hydrate dehydratase</fullName>
            <ecNumber evidence="19">4.2.1.136</ecNumber>
        </recommendedName>
        <alternativeName>
            <fullName evidence="19">ADP-dependent NAD(P)HX dehydratase</fullName>
        </alternativeName>
    </domain>
    <domain>
        <recommendedName>
            <fullName evidence="19">NAD(P)H-hydrate epimerase</fullName>
            <ecNumber evidence="19">5.1.99.6</ecNumber>
        </recommendedName>
    </domain>
</protein>
<feature type="binding site" evidence="17">
    <location>
        <position position="435"/>
    </location>
    <ligand>
        <name>AMP</name>
        <dbReference type="ChEBI" id="CHEBI:456215"/>
    </ligand>
</feature>
<dbReference type="InterPro" id="IPR004443">
    <property type="entry name" value="YjeF_N_dom"/>
</dbReference>
<evidence type="ECO:0000256" key="3">
    <source>
        <dbReference type="ARBA" id="ARBA00006001"/>
    </source>
</evidence>
<evidence type="ECO:0000256" key="7">
    <source>
        <dbReference type="ARBA" id="ARBA00022840"/>
    </source>
</evidence>
<comment type="cofactor">
    <cofactor evidence="18 19">
        <name>K(+)</name>
        <dbReference type="ChEBI" id="CHEBI:29103"/>
    </cofactor>
    <text evidence="18 19">Binds 1 potassium ion per subunit.</text>
</comment>
<feature type="binding site" evidence="17">
    <location>
        <begin position="406"/>
        <end position="410"/>
    </location>
    <ligand>
        <name>AMP</name>
        <dbReference type="ChEBI" id="CHEBI:456215"/>
    </ligand>
</feature>
<comment type="catalytic activity">
    <reaction evidence="16 17 19">
        <text>(6S)-NADPHX + ADP = AMP + phosphate + NADPH + H(+)</text>
        <dbReference type="Rhea" id="RHEA:32235"/>
        <dbReference type="ChEBI" id="CHEBI:15378"/>
        <dbReference type="ChEBI" id="CHEBI:43474"/>
        <dbReference type="ChEBI" id="CHEBI:57783"/>
        <dbReference type="ChEBI" id="CHEBI:64076"/>
        <dbReference type="ChEBI" id="CHEBI:456215"/>
        <dbReference type="ChEBI" id="CHEBI:456216"/>
        <dbReference type="EC" id="4.2.1.136"/>
    </reaction>
</comment>
<evidence type="ECO:0000259" key="20">
    <source>
        <dbReference type="PROSITE" id="PS51383"/>
    </source>
</evidence>
<feature type="binding site" evidence="17">
    <location>
        <position position="319"/>
    </location>
    <ligand>
        <name>(6S)-NADPHX</name>
        <dbReference type="ChEBI" id="CHEBI:64076"/>
    </ligand>
</feature>
<keyword evidence="5 18" id="KW-0479">Metal-binding</keyword>
<dbReference type="AlphaFoldDB" id="A0A3P5XFA1"/>
<comment type="function">
    <text evidence="14 19">Bifunctional enzyme that catalyzes the epimerization of the S- and R-forms of NAD(P)HX and the dehydration of the S-form of NAD(P)HX at the expense of ADP, which is converted to AMP. This allows the repair of both epimers of NAD(P)HX, a damaged form of NAD(P)H that is a result of enzymatic or heat-dependent hydration.</text>
</comment>
<gene>
    <name evidence="22" type="primary">nnr</name>
    <name evidence="17" type="synonym">nnrD</name>
    <name evidence="18" type="synonym">nnrE</name>
    <name evidence="22" type="ORF">PSET11_02341</name>
</gene>
<feature type="domain" description="YjeF N-terminal" evidence="21">
    <location>
        <begin position="10"/>
        <end position="222"/>
    </location>
</feature>
<comment type="similarity">
    <text evidence="4 19">In the C-terminal section; belongs to the NnrD/CARKD family.</text>
</comment>
<dbReference type="InterPro" id="IPR017953">
    <property type="entry name" value="Carbohydrate_kinase_pred_CS"/>
</dbReference>
<keyword evidence="11 18" id="KW-0413">Isomerase</keyword>
<dbReference type="PROSITE" id="PS51383">
    <property type="entry name" value="YJEF_C_3"/>
    <property type="match status" value="1"/>
</dbReference>
<keyword evidence="8 17" id="KW-0521">NADP</keyword>
<feature type="binding site" evidence="17">
    <location>
        <position position="436"/>
    </location>
    <ligand>
        <name>(6S)-NADPHX</name>
        <dbReference type="ChEBI" id="CHEBI:64076"/>
    </ligand>
</feature>
<organism evidence="22 23">
    <name type="scientific">Arthrobacter ulcerisalmonis</name>
    <dbReference type="NCBI Taxonomy" id="2483813"/>
    <lineage>
        <taxon>Bacteria</taxon>
        <taxon>Bacillati</taxon>
        <taxon>Actinomycetota</taxon>
        <taxon>Actinomycetes</taxon>
        <taxon>Micrococcales</taxon>
        <taxon>Micrococcaceae</taxon>
        <taxon>Arthrobacter</taxon>
    </lineage>
</organism>
<dbReference type="RefSeq" id="WP_124092439.1">
    <property type="nucleotide sequence ID" value="NZ_CBCRYA010000032.1"/>
</dbReference>
<evidence type="ECO:0000256" key="12">
    <source>
        <dbReference type="ARBA" id="ARBA00023239"/>
    </source>
</evidence>
<dbReference type="PANTHER" id="PTHR12592:SF0">
    <property type="entry name" value="ATP-DEPENDENT (S)-NAD(P)H-HYDRATE DEHYDRATASE"/>
    <property type="match status" value="1"/>
</dbReference>
<comment type="catalytic activity">
    <reaction evidence="15 17 19">
        <text>(6S)-NADHX + ADP = AMP + phosphate + NADH + H(+)</text>
        <dbReference type="Rhea" id="RHEA:32223"/>
        <dbReference type="ChEBI" id="CHEBI:15378"/>
        <dbReference type="ChEBI" id="CHEBI:43474"/>
        <dbReference type="ChEBI" id="CHEBI:57945"/>
        <dbReference type="ChEBI" id="CHEBI:64074"/>
        <dbReference type="ChEBI" id="CHEBI:456215"/>
        <dbReference type="ChEBI" id="CHEBI:456216"/>
        <dbReference type="EC" id="4.2.1.136"/>
    </reaction>
</comment>
<dbReference type="GO" id="GO:0110051">
    <property type="term" value="P:metabolite repair"/>
    <property type="evidence" value="ECO:0007669"/>
    <property type="project" value="TreeGrafter"/>
</dbReference>
<dbReference type="InterPro" id="IPR029056">
    <property type="entry name" value="Ribokinase-like"/>
</dbReference>
<comment type="cofactor">
    <cofactor evidence="17">
        <name>Mg(2+)</name>
        <dbReference type="ChEBI" id="CHEBI:18420"/>
    </cofactor>
</comment>
<dbReference type="SUPFAM" id="SSF53613">
    <property type="entry name" value="Ribokinase-like"/>
    <property type="match status" value="1"/>
</dbReference>
<evidence type="ECO:0000256" key="6">
    <source>
        <dbReference type="ARBA" id="ARBA00022741"/>
    </source>
</evidence>
<dbReference type="Gene3D" id="3.40.50.10260">
    <property type="entry name" value="YjeF N-terminal domain"/>
    <property type="match status" value="1"/>
</dbReference>
<reference evidence="22 23" key="1">
    <citation type="submission" date="2018-11" db="EMBL/GenBank/DDBJ databases">
        <authorList>
            <person name="Criscuolo A."/>
        </authorList>
    </citation>
    <scope>NUCLEOTIDE SEQUENCE [LARGE SCALE GENOMIC DNA]</scope>
    <source>
        <strain evidence="22">AT11b</strain>
    </source>
</reference>
<feature type="binding site" evidence="18">
    <location>
        <position position="165"/>
    </location>
    <ligand>
        <name>(6S)-NADPHX</name>
        <dbReference type="ChEBI" id="CHEBI:64076"/>
    </ligand>
</feature>
<dbReference type="HAMAP" id="MF_01966">
    <property type="entry name" value="NADHX_epimerase"/>
    <property type="match status" value="1"/>
</dbReference>
<feature type="binding site" evidence="17">
    <location>
        <position position="364"/>
    </location>
    <ligand>
        <name>(6S)-NADPHX</name>
        <dbReference type="ChEBI" id="CHEBI:64076"/>
    </ligand>
</feature>
<dbReference type="EC" id="5.1.99.6" evidence="19"/>
<dbReference type="Pfam" id="PF01256">
    <property type="entry name" value="Carb_kinase"/>
    <property type="match status" value="1"/>
</dbReference>
<evidence type="ECO:0000256" key="14">
    <source>
        <dbReference type="ARBA" id="ARBA00025153"/>
    </source>
</evidence>
<keyword evidence="9 18" id="KW-0630">Potassium</keyword>
<evidence type="ECO:0000259" key="21">
    <source>
        <dbReference type="PROSITE" id="PS51385"/>
    </source>
</evidence>
<dbReference type="PROSITE" id="PS01050">
    <property type="entry name" value="YJEF_C_2"/>
    <property type="match status" value="1"/>
</dbReference>
<comment type="catalytic activity">
    <reaction evidence="2 18 19">
        <text>(6R)-NADPHX = (6S)-NADPHX</text>
        <dbReference type="Rhea" id="RHEA:32227"/>
        <dbReference type="ChEBI" id="CHEBI:64076"/>
        <dbReference type="ChEBI" id="CHEBI:64077"/>
        <dbReference type="EC" id="5.1.99.6"/>
    </reaction>
</comment>
<comment type="subunit">
    <text evidence="17">Homotetramer.</text>
</comment>
<feature type="binding site" evidence="18">
    <location>
        <position position="168"/>
    </location>
    <ligand>
        <name>K(+)</name>
        <dbReference type="ChEBI" id="CHEBI:29103"/>
    </ligand>
</feature>
<dbReference type="InterPro" id="IPR030677">
    <property type="entry name" value="Nnr"/>
</dbReference>
<dbReference type="OrthoDB" id="9806925at2"/>
<accession>A0A3P5XFA1</accession>
<name>A0A3P5XFA1_9MICC</name>
<evidence type="ECO:0000256" key="17">
    <source>
        <dbReference type="HAMAP-Rule" id="MF_01965"/>
    </source>
</evidence>
<dbReference type="GO" id="GO:0005524">
    <property type="term" value="F:ATP binding"/>
    <property type="evidence" value="ECO:0007669"/>
    <property type="project" value="UniProtKB-UniRule"/>
</dbReference>